<gene>
    <name evidence="2" type="ORF">SAMN04488508_11168</name>
</gene>
<evidence type="ECO:0000256" key="1">
    <source>
        <dbReference type="SAM" id="Phobius"/>
    </source>
</evidence>
<keyword evidence="1" id="KW-0812">Transmembrane</keyword>
<dbReference type="RefSeq" id="WP_073321046.1">
    <property type="nucleotide sequence ID" value="NZ_FQYP01000011.1"/>
</dbReference>
<dbReference type="STRING" id="570521.SAMN04488508_11168"/>
<dbReference type="Proteomes" id="UP000184432">
    <property type="component" value="Unassembled WGS sequence"/>
</dbReference>
<dbReference type="OrthoDB" id="1163977at2"/>
<feature type="transmembrane region" description="Helical" evidence="1">
    <location>
        <begin position="77"/>
        <end position="95"/>
    </location>
</feature>
<dbReference type="EMBL" id="FQYP01000011">
    <property type="protein sequence ID" value="SHJ59457.1"/>
    <property type="molecule type" value="Genomic_DNA"/>
</dbReference>
<evidence type="ECO:0000313" key="2">
    <source>
        <dbReference type="EMBL" id="SHJ59457.1"/>
    </source>
</evidence>
<protein>
    <recommendedName>
        <fullName evidence="4">Branched-chain amino acid:cation transporter, LIVCS family</fullName>
    </recommendedName>
</protein>
<keyword evidence="1" id="KW-0472">Membrane</keyword>
<reference evidence="3" key="1">
    <citation type="submission" date="2016-11" db="EMBL/GenBank/DDBJ databases">
        <authorList>
            <person name="Varghese N."/>
            <person name="Submissions S."/>
        </authorList>
    </citation>
    <scope>NUCLEOTIDE SEQUENCE [LARGE SCALE GENOMIC DNA]</scope>
    <source>
        <strain evidence="3">DSM 22623</strain>
    </source>
</reference>
<keyword evidence="3" id="KW-1185">Reference proteome</keyword>
<sequence>MKIVQPVNKKALFIASVSLLLGTIFLLFFLISQSGYVIRAGIVYVLIALVLNSITLIGLLFNLIINHQHFKENLTTIGLFLLNIPITIGYIYIVFMNPLKNVLI</sequence>
<name>A0A1M6KKF1_9FLAO</name>
<organism evidence="2 3">
    <name type="scientific">Aquimarina spongiae</name>
    <dbReference type="NCBI Taxonomy" id="570521"/>
    <lineage>
        <taxon>Bacteria</taxon>
        <taxon>Pseudomonadati</taxon>
        <taxon>Bacteroidota</taxon>
        <taxon>Flavobacteriia</taxon>
        <taxon>Flavobacteriales</taxon>
        <taxon>Flavobacteriaceae</taxon>
        <taxon>Aquimarina</taxon>
    </lineage>
</organism>
<feature type="transmembrane region" description="Helical" evidence="1">
    <location>
        <begin position="43"/>
        <end position="65"/>
    </location>
</feature>
<evidence type="ECO:0000313" key="3">
    <source>
        <dbReference type="Proteomes" id="UP000184432"/>
    </source>
</evidence>
<evidence type="ECO:0008006" key="4">
    <source>
        <dbReference type="Google" id="ProtNLM"/>
    </source>
</evidence>
<keyword evidence="1" id="KW-1133">Transmembrane helix</keyword>
<dbReference type="AlphaFoldDB" id="A0A1M6KKF1"/>
<proteinExistence type="predicted"/>
<accession>A0A1M6KKF1</accession>
<feature type="transmembrane region" description="Helical" evidence="1">
    <location>
        <begin position="12"/>
        <end position="31"/>
    </location>
</feature>